<dbReference type="SMART" id="SM00220">
    <property type="entry name" value="S_TKc"/>
    <property type="match status" value="1"/>
</dbReference>
<comment type="catalytic activity">
    <reaction evidence="7">
        <text>L-threonyl-[protein] + ATP = O-phospho-L-threonyl-[protein] + ADP + H(+)</text>
        <dbReference type="Rhea" id="RHEA:46608"/>
        <dbReference type="Rhea" id="RHEA-COMP:11060"/>
        <dbReference type="Rhea" id="RHEA-COMP:11605"/>
        <dbReference type="ChEBI" id="CHEBI:15378"/>
        <dbReference type="ChEBI" id="CHEBI:30013"/>
        <dbReference type="ChEBI" id="CHEBI:30616"/>
        <dbReference type="ChEBI" id="CHEBI:61977"/>
        <dbReference type="ChEBI" id="CHEBI:456216"/>
        <dbReference type="EC" id="2.7.11.1"/>
    </reaction>
</comment>
<feature type="compositionally biased region" description="Pro residues" evidence="11">
    <location>
        <begin position="1605"/>
        <end position="1620"/>
    </location>
</feature>
<dbReference type="InterPro" id="IPR012677">
    <property type="entry name" value="Nucleotide-bd_a/b_plait_sf"/>
</dbReference>
<dbReference type="PROSITE" id="PS50011">
    <property type="entry name" value="PROTEIN_KINASE_DOM"/>
    <property type="match status" value="1"/>
</dbReference>
<name>A0ABQ9WXQ5_9EUKA</name>
<feature type="region of interest" description="Disordered" evidence="11">
    <location>
        <begin position="1601"/>
        <end position="1620"/>
    </location>
</feature>
<dbReference type="InterPro" id="IPR011009">
    <property type="entry name" value="Kinase-like_dom_sf"/>
</dbReference>
<comment type="catalytic activity">
    <reaction evidence="8">
        <text>L-seryl-[protein] + ATP = O-phospho-L-seryl-[protein] + ADP + H(+)</text>
        <dbReference type="Rhea" id="RHEA:17989"/>
        <dbReference type="Rhea" id="RHEA-COMP:9863"/>
        <dbReference type="Rhea" id="RHEA-COMP:11604"/>
        <dbReference type="ChEBI" id="CHEBI:15378"/>
        <dbReference type="ChEBI" id="CHEBI:29999"/>
        <dbReference type="ChEBI" id="CHEBI:30616"/>
        <dbReference type="ChEBI" id="CHEBI:83421"/>
        <dbReference type="ChEBI" id="CHEBI:456216"/>
        <dbReference type="EC" id="2.7.11.1"/>
    </reaction>
</comment>
<dbReference type="Gene3D" id="3.30.70.330">
    <property type="match status" value="2"/>
</dbReference>
<feature type="domain" description="RRM" evidence="13">
    <location>
        <begin position="1441"/>
        <end position="1523"/>
    </location>
</feature>
<dbReference type="PANTHER" id="PTHR44899:SF3">
    <property type="entry name" value="SERINE_THREONINE-PROTEIN KINASE NEK1"/>
    <property type="match status" value="1"/>
</dbReference>
<dbReference type="PANTHER" id="PTHR44899">
    <property type="entry name" value="CAMK FAMILY PROTEIN KINASE"/>
    <property type="match status" value="1"/>
</dbReference>
<feature type="compositionally biased region" description="Low complexity" evidence="11">
    <location>
        <begin position="792"/>
        <end position="807"/>
    </location>
</feature>
<feature type="compositionally biased region" description="Basic and acidic residues" evidence="11">
    <location>
        <begin position="972"/>
        <end position="994"/>
    </location>
</feature>
<keyword evidence="5" id="KW-0418">Kinase</keyword>
<reference evidence="14 15" key="1">
    <citation type="journal article" date="2022" name="bioRxiv">
        <title>Genomics of Preaxostyla Flagellates Illuminates Evolutionary Transitions and the Path Towards Mitochondrial Loss.</title>
        <authorList>
            <person name="Novak L.V.F."/>
            <person name="Treitli S.C."/>
            <person name="Pyrih J."/>
            <person name="Halakuc P."/>
            <person name="Pipaliya S.V."/>
            <person name="Vacek V."/>
            <person name="Brzon O."/>
            <person name="Soukal P."/>
            <person name="Eme L."/>
            <person name="Dacks J.B."/>
            <person name="Karnkowska A."/>
            <person name="Elias M."/>
            <person name="Hampl V."/>
        </authorList>
    </citation>
    <scope>NUCLEOTIDE SEQUENCE [LARGE SCALE GENOMIC DNA]</scope>
    <source>
        <strain evidence="14">NAU3</strain>
        <tissue evidence="14">Gut</tissue>
    </source>
</reference>
<dbReference type="CDD" id="cd00180">
    <property type="entry name" value="PKc"/>
    <property type="match status" value="1"/>
</dbReference>
<evidence type="ECO:0000256" key="5">
    <source>
        <dbReference type="ARBA" id="ARBA00022777"/>
    </source>
</evidence>
<accession>A0ABQ9WXQ5</accession>
<dbReference type="EC" id="2.7.11.1" evidence="1"/>
<feature type="domain" description="RRM" evidence="13">
    <location>
        <begin position="1243"/>
        <end position="1327"/>
    </location>
</feature>
<feature type="region of interest" description="Disordered" evidence="11">
    <location>
        <begin position="1524"/>
        <end position="1572"/>
    </location>
</feature>
<evidence type="ECO:0000256" key="7">
    <source>
        <dbReference type="ARBA" id="ARBA00047899"/>
    </source>
</evidence>
<dbReference type="CDD" id="cd00590">
    <property type="entry name" value="RRM_SF"/>
    <property type="match status" value="2"/>
</dbReference>
<dbReference type="InterPro" id="IPR035979">
    <property type="entry name" value="RBD_domain_sf"/>
</dbReference>
<feature type="coiled-coil region" evidence="10">
    <location>
        <begin position="468"/>
        <end position="502"/>
    </location>
</feature>
<feature type="compositionally biased region" description="Low complexity" evidence="11">
    <location>
        <begin position="347"/>
        <end position="362"/>
    </location>
</feature>
<feature type="compositionally biased region" description="Basic and acidic residues" evidence="11">
    <location>
        <begin position="1172"/>
        <end position="1189"/>
    </location>
</feature>
<dbReference type="InterPro" id="IPR000719">
    <property type="entry name" value="Prot_kinase_dom"/>
</dbReference>
<feature type="compositionally biased region" description="Polar residues" evidence="11">
    <location>
        <begin position="1539"/>
        <end position="1566"/>
    </location>
</feature>
<evidence type="ECO:0000313" key="14">
    <source>
        <dbReference type="EMBL" id="KAK2944098.1"/>
    </source>
</evidence>
<feature type="compositionally biased region" description="Low complexity" evidence="11">
    <location>
        <begin position="1710"/>
        <end position="1722"/>
    </location>
</feature>
<feature type="domain" description="Protein kinase" evidence="12">
    <location>
        <begin position="8"/>
        <end position="251"/>
    </location>
</feature>
<feature type="region of interest" description="Disordered" evidence="11">
    <location>
        <begin position="1862"/>
        <end position="1891"/>
    </location>
</feature>
<sequence length="1983" mass="228154">MESVSSPYGKLSMLGRGTFGPVKCLKPTKDKPGFVSKTIPLGIITSVDDLRQTIEHCQSLKSQHLIKYISCDTDENQMTIRIDYCQKDLFTTYLTSLKQQKQQFSEDDVWTVGTRLSQALGVLHSAQIIHGDVKPSNFFRASPTLFLTCDYGILPFIQADQISNSFSQYTSPETMEIGEYDFSSDVYSLGVILLEMCLGHPYKRDPNDFDNQKVEIPSRFSKTLRTLILSMIHHDQNTRPTIETILQTPQIVKRRQTLSTTPNRSPGLNRTVSTVMGTNKQSPEQGLSRTSSFNQINKNSPDKKPLVRKKKPEGQPPLHPITLTEDTANGETGSFASESAYTDEKQSQNTTYSSSAYSQASSRTGPTHNGSLLQQYVPPSPTAPSIGGLASLQKEKEMNERAEQLIEQEREIQRRETTLRKKENDLEERNTHIQVLSQSLTERLETITRREQRSLEQEQQLLEREQKSRQTEASIKTQETQIEQKQAELDAWEESVVSREKDCEEQLRLVQESATKLLEEHEKFTTTNEQKYKDRDNEIWEREAVLTEREADIDERARAIDDLEKTMSEREQTVHMKEEQIRRAHIQEKQDNENEERLKAMLLVVHEKEAECRKKEMENETVKRELDELKEELEKKKKKLEEREKKDEERRKEDQKKDEERKKEDAKRKEEMKKEDERREEERRAEQKLRESQKREEERRKDEEKQNEVKRQAEKREEEEKRERLEAEVSLLKEELARVKDEAKAEKQRREALELILDEKREEEARRRQLQNDNDRTPQINENDTNSPPTSPSTTLTPPSLAPLPASHDVQQIEPQSPVSTARLSRHTREDRSERTTEHEVPVKSINENVTPQRLTPSDGVAYEKQLQNKWDEERKEREERLNDLRNSFDEGRKKQKRQEKVQIVFDPRDERKMTRLLKKEQRREEKEREYRRREADDHSRHSPYDRRSPHPDDRQRRGESSPDKQNTSGKLDLREKEWNEGMFDKVVLTEEAPRRRRQRSPSGERSGRRSLRNRRDEQDSSSEALWDERTEALFQAAVERERRRKEKEEYYRREEQMERQRAELERQREEEERRYREQKERKRRKQRKQRSNDTAFSLSSFEESDESEGRGRHKSKTIKVAIQEGVEKVRKSRKRSRHDSKEKRRKRDESESEEEKQENASKLKKKKKRSHSNDSPDDERVERRDKQQSKHKTDKTEKAKEKDKRKGRVAISPDEKDRDNKDPNRKKDKTKRGNDKLKSQPSSVPSDDDPDTLSSSLSSDLSCPSPPLNLFGEIVRVFVKTGAHKSGKQGFGFVYFRDESSISKCLELGSQVNLNGNYIRISRAVRNKTLSISGFPVSAKTPQVLALFKAFDWPCRVENGEGGTFLVELSTRAKAEEAMQRIKNGTFLLSPTGSIDGDDSRTISTHPSVDLSQLSINGTMSLSATWADSETLRNCIHLNFNPFLATTNKEKFNEDRVRRTFEQYGKVTRTELPRQSDGGYNHYGYVVFTNDQDGVKAARAALDKTKDLVIGGVPVIASLHERARQKNSAANQAPAPKVQQTAVSFPRDSSQTSIDQPLLSLQSTPKPEPRELPIATYSKMIFNAPQVNGVPLPHTLITAQQAQPQPPKPKQAPLPPTPQSPITITKLIRQGYKPTDEDLDTIFNALHHTQRAEWSRRIGLSLRAPLRLERDDWREKTLDQETDWTVRAGVVGRSSSFTPTRHDGRTAVSSSMSPFLSTLSPKQNISPTVPDLILPPDPSSFFSDSGFDQRSPSDQPSPFDFHSPSATSPHSLQQPFSHSSFHSSSFHSGASDGATSSQTTTPYHLMSQRPVSLTLVPFSQQKFNSAQPRTYSSPFPTSDDSIGEYDLGIDLSMSHDSFGTTQMSTTPTPTTSPHMHTASRHSSFIPSSPSMSSSMASVNTASAISGEAFPDDLNVFDKKEDFALSTSLHRDKEPKRDHFLFGHRIPGTEGLATETGGSRARREERYTLWDEASFLLTGQTRL</sequence>
<feature type="compositionally biased region" description="Basic residues" evidence="11">
    <location>
        <begin position="1131"/>
        <end position="1147"/>
    </location>
</feature>
<feature type="compositionally biased region" description="Polar residues" evidence="11">
    <location>
        <begin position="1765"/>
        <end position="1776"/>
    </location>
</feature>
<feature type="region of interest" description="Disordered" evidence="11">
    <location>
        <begin position="1695"/>
        <end position="1802"/>
    </location>
</feature>
<feature type="coiled-coil region" evidence="10">
    <location>
        <begin position="389"/>
        <end position="425"/>
    </location>
</feature>
<feature type="compositionally biased region" description="Low complexity" evidence="11">
    <location>
        <begin position="1777"/>
        <end position="1789"/>
    </location>
</feature>
<evidence type="ECO:0000256" key="10">
    <source>
        <dbReference type="SAM" id="Coils"/>
    </source>
</evidence>
<dbReference type="InterPro" id="IPR000504">
    <property type="entry name" value="RRM_dom"/>
</dbReference>
<keyword evidence="10" id="KW-0175">Coiled coil</keyword>
<evidence type="ECO:0000313" key="15">
    <source>
        <dbReference type="Proteomes" id="UP001281761"/>
    </source>
</evidence>
<evidence type="ECO:0000256" key="8">
    <source>
        <dbReference type="ARBA" id="ARBA00048679"/>
    </source>
</evidence>
<feature type="compositionally biased region" description="Polar residues" evidence="11">
    <location>
        <begin position="363"/>
        <end position="374"/>
    </location>
</feature>
<feature type="compositionally biased region" description="Basic and acidic residues" evidence="11">
    <location>
        <begin position="1214"/>
        <end position="1239"/>
    </location>
</feature>
<feature type="compositionally biased region" description="Low complexity" evidence="11">
    <location>
        <begin position="1740"/>
        <end position="1749"/>
    </location>
</feature>
<dbReference type="SUPFAM" id="SSF56112">
    <property type="entry name" value="Protein kinase-like (PK-like)"/>
    <property type="match status" value="1"/>
</dbReference>
<feature type="compositionally biased region" description="Polar residues" evidence="11">
    <location>
        <begin position="809"/>
        <end position="823"/>
    </location>
</feature>
<feature type="compositionally biased region" description="Polar residues" evidence="11">
    <location>
        <begin position="777"/>
        <end position="786"/>
    </location>
</feature>
<feature type="region of interest" description="Disordered" evidence="11">
    <location>
        <begin position="609"/>
        <end position="1263"/>
    </location>
</feature>
<keyword evidence="6" id="KW-0067">ATP-binding</keyword>
<feature type="compositionally biased region" description="Basic and acidic residues" evidence="11">
    <location>
        <begin position="907"/>
        <end position="963"/>
    </location>
</feature>
<evidence type="ECO:0000256" key="11">
    <source>
        <dbReference type="SAM" id="MobiDB-lite"/>
    </source>
</evidence>
<keyword evidence="15" id="KW-1185">Reference proteome</keyword>
<proteinExistence type="predicted"/>
<dbReference type="Gene3D" id="1.10.510.10">
    <property type="entry name" value="Transferase(Phosphotransferase) domain 1"/>
    <property type="match status" value="1"/>
</dbReference>
<evidence type="ECO:0000259" key="13">
    <source>
        <dbReference type="PROSITE" id="PS50102"/>
    </source>
</evidence>
<evidence type="ECO:0000259" key="12">
    <source>
        <dbReference type="PROSITE" id="PS50011"/>
    </source>
</evidence>
<gene>
    <name evidence="14" type="ORF">BLNAU_20982</name>
</gene>
<dbReference type="InterPro" id="IPR051131">
    <property type="entry name" value="NEK_Ser/Thr_kinase_NIMA"/>
</dbReference>
<evidence type="ECO:0000256" key="4">
    <source>
        <dbReference type="ARBA" id="ARBA00022741"/>
    </source>
</evidence>
<evidence type="ECO:0000256" key="2">
    <source>
        <dbReference type="ARBA" id="ARBA00022527"/>
    </source>
</evidence>
<keyword evidence="3" id="KW-0808">Transferase</keyword>
<dbReference type="Pfam" id="PF00069">
    <property type="entry name" value="Pkinase"/>
    <property type="match status" value="1"/>
</dbReference>
<keyword evidence="9" id="KW-0694">RNA-binding</keyword>
<protein>
    <recommendedName>
        <fullName evidence="1">non-specific serine/threonine protein kinase</fullName>
        <ecNumber evidence="1">2.7.11.1</ecNumber>
    </recommendedName>
</protein>
<dbReference type="Pfam" id="PF00076">
    <property type="entry name" value="RRM_1"/>
    <property type="match status" value="1"/>
</dbReference>
<dbReference type="SUPFAM" id="SSF54928">
    <property type="entry name" value="RNA-binding domain, RBD"/>
    <property type="match status" value="2"/>
</dbReference>
<feature type="compositionally biased region" description="Basic and acidic residues" evidence="11">
    <location>
        <begin position="609"/>
        <end position="767"/>
    </location>
</feature>
<dbReference type="SMART" id="SM00360">
    <property type="entry name" value="RRM"/>
    <property type="match status" value="2"/>
</dbReference>
<dbReference type="PROSITE" id="PS50102">
    <property type="entry name" value="RRM"/>
    <property type="match status" value="2"/>
</dbReference>
<feature type="compositionally biased region" description="Polar residues" evidence="11">
    <location>
        <begin position="324"/>
        <end position="340"/>
    </location>
</feature>
<feature type="region of interest" description="Disordered" evidence="11">
    <location>
        <begin position="253"/>
        <end position="388"/>
    </location>
</feature>
<feature type="compositionally biased region" description="Low complexity" evidence="11">
    <location>
        <begin position="1253"/>
        <end position="1263"/>
    </location>
</feature>
<evidence type="ECO:0000256" key="6">
    <source>
        <dbReference type="ARBA" id="ARBA00022840"/>
    </source>
</evidence>
<keyword evidence="2" id="KW-0723">Serine/threonine-protein kinase</keyword>
<evidence type="ECO:0000256" key="9">
    <source>
        <dbReference type="PROSITE-ProRule" id="PRU00176"/>
    </source>
</evidence>
<feature type="compositionally biased region" description="Basic and acidic residues" evidence="11">
    <location>
        <begin position="1195"/>
        <end position="1205"/>
    </location>
</feature>
<keyword evidence="4" id="KW-0547">Nucleotide-binding</keyword>
<feature type="compositionally biased region" description="Polar residues" evidence="11">
    <location>
        <begin position="846"/>
        <end position="856"/>
    </location>
</feature>
<organism evidence="14 15">
    <name type="scientific">Blattamonas nauphoetae</name>
    <dbReference type="NCBI Taxonomy" id="2049346"/>
    <lineage>
        <taxon>Eukaryota</taxon>
        <taxon>Metamonada</taxon>
        <taxon>Preaxostyla</taxon>
        <taxon>Oxymonadida</taxon>
        <taxon>Blattamonas</taxon>
    </lineage>
</organism>
<evidence type="ECO:0000256" key="1">
    <source>
        <dbReference type="ARBA" id="ARBA00012513"/>
    </source>
</evidence>
<dbReference type="Proteomes" id="UP001281761">
    <property type="component" value="Unassembled WGS sequence"/>
</dbReference>
<evidence type="ECO:0000256" key="3">
    <source>
        <dbReference type="ARBA" id="ARBA00022679"/>
    </source>
</evidence>
<dbReference type="EMBL" id="JARBJD010000314">
    <property type="protein sequence ID" value="KAK2944098.1"/>
    <property type="molecule type" value="Genomic_DNA"/>
</dbReference>
<feature type="compositionally biased region" description="Basic and acidic residues" evidence="11">
    <location>
        <begin position="827"/>
        <end position="842"/>
    </location>
</feature>
<feature type="compositionally biased region" description="Basic and acidic residues" evidence="11">
    <location>
        <begin position="870"/>
        <end position="893"/>
    </location>
</feature>
<feature type="compositionally biased region" description="Polar residues" evidence="11">
    <location>
        <begin position="257"/>
        <end position="299"/>
    </location>
</feature>
<comment type="caution">
    <text evidence="14">The sequence shown here is derived from an EMBL/GenBank/DDBJ whole genome shotgun (WGS) entry which is preliminary data.</text>
</comment>
<feature type="compositionally biased region" description="Basic and acidic residues" evidence="11">
    <location>
        <begin position="1039"/>
        <end position="1081"/>
    </location>
</feature>